<gene>
    <name evidence="2" type="ORF">HMPREF0663_11497</name>
</gene>
<accession>E7RQP6</accession>
<reference evidence="2" key="1">
    <citation type="submission" date="2011-01" db="EMBL/GenBank/DDBJ databases">
        <authorList>
            <person name="Muzny D."/>
            <person name="Qin X."/>
            <person name="Buhay C."/>
            <person name="Dugan-Rocha S."/>
            <person name="Ding Y."/>
            <person name="Chen G."/>
            <person name="Hawes A."/>
            <person name="Holder M."/>
            <person name="Jhangiani S."/>
            <person name="Johnson A."/>
            <person name="Khan Z."/>
            <person name="Li Z."/>
            <person name="Liu W."/>
            <person name="Liu X."/>
            <person name="Perez L."/>
            <person name="Shen H."/>
            <person name="Wang Q."/>
            <person name="Watt J."/>
            <person name="Xi L."/>
            <person name="Xin Y."/>
            <person name="Zhou J."/>
            <person name="Deng J."/>
            <person name="Jiang H."/>
            <person name="Liu Y."/>
            <person name="Qu J."/>
            <person name="Song X.-Z."/>
            <person name="Zhang L."/>
            <person name="Villasana D."/>
            <person name="Johnson A."/>
            <person name="Liu J."/>
            <person name="Liyanage D."/>
            <person name="Lorensuhewa L."/>
            <person name="Robinson T."/>
            <person name="Song A."/>
            <person name="Song B.-B."/>
            <person name="Dinh H."/>
            <person name="Thornton R."/>
            <person name="Coyle M."/>
            <person name="Francisco L."/>
            <person name="Jackson L."/>
            <person name="Javaid M."/>
            <person name="Korchina V."/>
            <person name="Kovar C."/>
            <person name="Mata R."/>
            <person name="Mathew T."/>
            <person name="Ngo R."/>
            <person name="Nguyen L."/>
            <person name="Nguyen N."/>
            <person name="Okwuonu G."/>
            <person name="Ongeri F."/>
            <person name="Pham C."/>
            <person name="Simmons D."/>
            <person name="Wilczek-Boney K."/>
            <person name="Hale W."/>
            <person name="Jakkamsetti A."/>
            <person name="Pham P."/>
            <person name="Ruth R."/>
            <person name="San Lucas F."/>
            <person name="Warren J."/>
            <person name="Zhang J."/>
            <person name="Zhao Z."/>
            <person name="Zhou C."/>
            <person name="Zhu D."/>
            <person name="Lee S."/>
            <person name="Bess C."/>
            <person name="Blankenburg K."/>
            <person name="Forbes L."/>
            <person name="Fu Q."/>
            <person name="Gubbala S."/>
            <person name="Hirani K."/>
            <person name="Jayaseelan J.C."/>
            <person name="Lara F."/>
            <person name="Munidasa M."/>
            <person name="Palculict T."/>
            <person name="Patil S."/>
            <person name="Pu L.-L."/>
            <person name="Saada N."/>
            <person name="Tang L."/>
            <person name="Weissenberger G."/>
            <person name="Zhu Y."/>
            <person name="Hemphill L."/>
            <person name="Shang Y."/>
            <person name="Youmans B."/>
            <person name="Ayvaz T."/>
            <person name="Ross M."/>
            <person name="Santibanez J."/>
            <person name="Aqrawi P."/>
            <person name="Gross S."/>
            <person name="Joshi V."/>
            <person name="Fowler G."/>
            <person name="Nazareth L."/>
            <person name="Reid J."/>
            <person name="Worley K."/>
            <person name="Petrosino J."/>
            <person name="Highlander S."/>
            <person name="Gibbs R."/>
        </authorList>
    </citation>
    <scope>NUCLEOTIDE SEQUENCE [LARGE SCALE GENOMIC DNA]</scope>
    <source>
        <strain evidence="2">ATCC 33269</strain>
    </source>
</reference>
<feature type="compositionally biased region" description="Basic and acidic residues" evidence="1">
    <location>
        <begin position="10"/>
        <end position="22"/>
    </location>
</feature>
<feature type="region of interest" description="Disordered" evidence="1">
    <location>
        <begin position="1"/>
        <end position="40"/>
    </location>
</feature>
<keyword evidence="3" id="KW-1185">Reference proteome</keyword>
<dbReference type="HOGENOM" id="CLU_3294430_0_0_10"/>
<organism evidence="2 3">
    <name type="scientific">Hoylesella oralis ATCC 33269</name>
    <dbReference type="NCBI Taxonomy" id="873533"/>
    <lineage>
        <taxon>Bacteria</taxon>
        <taxon>Pseudomonadati</taxon>
        <taxon>Bacteroidota</taxon>
        <taxon>Bacteroidia</taxon>
        <taxon>Bacteroidales</taxon>
        <taxon>Prevotellaceae</taxon>
        <taxon>Hoylesella</taxon>
    </lineage>
</organism>
<name>E7RQP6_9BACT</name>
<dbReference type="Proteomes" id="UP000005580">
    <property type="component" value="Unassembled WGS sequence"/>
</dbReference>
<protein>
    <submittedName>
        <fullName evidence="2">Uncharacterized protein</fullName>
    </submittedName>
</protein>
<comment type="caution">
    <text evidence="2">The sequence shown here is derived from an EMBL/GenBank/DDBJ whole genome shotgun (WGS) entry which is preliminary data.</text>
</comment>
<proteinExistence type="predicted"/>
<dbReference type="EMBL" id="AEPE02000005">
    <property type="protein sequence ID" value="EFZ36584.1"/>
    <property type="molecule type" value="Genomic_DNA"/>
</dbReference>
<evidence type="ECO:0000313" key="3">
    <source>
        <dbReference type="Proteomes" id="UP000005580"/>
    </source>
</evidence>
<sequence length="40" mass="4656">MKGQTTFRNSDGKRSDIIDKPRQAVCSDRNSRQKINMPIY</sequence>
<evidence type="ECO:0000256" key="1">
    <source>
        <dbReference type="SAM" id="MobiDB-lite"/>
    </source>
</evidence>
<dbReference type="AlphaFoldDB" id="E7RQP6"/>
<evidence type="ECO:0000313" key="2">
    <source>
        <dbReference type="EMBL" id="EFZ36584.1"/>
    </source>
</evidence>